<dbReference type="GO" id="GO:0005737">
    <property type="term" value="C:cytoplasm"/>
    <property type="evidence" value="ECO:0007669"/>
    <property type="project" value="UniProtKB-SubCell"/>
</dbReference>
<evidence type="ECO:0000256" key="1">
    <source>
        <dbReference type="ARBA" id="ARBA00004496"/>
    </source>
</evidence>
<dbReference type="PANTHER" id="PTHR10927">
    <property type="entry name" value="RIBOSOME MATURATION PROTEIN SBDS"/>
    <property type="match status" value="1"/>
</dbReference>
<dbReference type="SUPFAM" id="SSF89895">
    <property type="entry name" value="FYSH domain"/>
    <property type="match status" value="1"/>
</dbReference>
<accession>A0A4Q9M7R1</accession>
<dbReference type="OrthoDB" id="10253092at2759"/>
<dbReference type="InterPro" id="IPR019783">
    <property type="entry name" value="SDO1/SBDS_N"/>
</dbReference>
<comment type="subcellular location">
    <subcellularLocation>
        <location evidence="1">Cytoplasm</location>
    </subcellularLocation>
</comment>
<proteinExistence type="inferred from homology"/>
<dbReference type="Gene3D" id="3.30.1250.10">
    <property type="entry name" value="Ribosome maturation protein SBDS, N-terminal domain"/>
    <property type="match status" value="1"/>
</dbReference>
<sequence length="75" mass="8613">MYPRCALRQHGAQIARYRTKDQEWRSHVMVDIDNVLQITTVSIDFSKGEPAKTNQLQKAFKTTDTTPSGRMARCN</sequence>
<evidence type="ECO:0000313" key="7">
    <source>
        <dbReference type="EMBL" id="TBU23104.1"/>
    </source>
</evidence>
<feature type="domain" description="Ribosome maturation protein SDO1/SBDS N-terminal" evidence="6">
    <location>
        <begin position="14"/>
        <end position="65"/>
    </location>
</feature>
<organism evidence="7">
    <name type="scientific">Dichomitus squalens</name>
    <dbReference type="NCBI Taxonomy" id="114155"/>
    <lineage>
        <taxon>Eukaryota</taxon>
        <taxon>Fungi</taxon>
        <taxon>Dikarya</taxon>
        <taxon>Basidiomycota</taxon>
        <taxon>Agaricomycotina</taxon>
        <taxon>Agaricomycetes</taxon>
        <taxon>Polyporales</taxon>
        <taxon>Polyporaceae</taxon>
        <taxon>Dichomitus</taxon>
    </lineage>
</organism>
<reference evidence="7" key="1">
    <citation type="submission" date="2019-01" db="EMBL/GenBank/DDBJ databases">
        <title>Draft genome sequences of three monokaryotic isolates of the white-rot basidiomycete fungus Dichomitus squalens.</title>
        <authorList>
            <consortium name="DOE Joint Genome Institute"/>
            <person name="Lopez S.C."/>
            <person name="Andreopoulos B."/>
            <person name="Pangilinan J."/>
            <person name="Lipzen A."/>
            <person name="Riley R."/>
            <person name="Ahrendt S."/>
            <person name="Ng V."/>
            <person name="Barry K."/>
            <person name="Daum C."/>
            <person name="Grigoriev I.V."/>
            <person name="Hilden K.S."/>
            <person name="Makela M.R."/>
            <person name="de Vries R.P."/>
        </authorList>
    </citation>
    <scope>NUCLEOTIDE SEQUENCE [LARGE SCALE GENOMIC DNA]</scope>
    <source>
        <strain evidence="7">OM18370.1</strain>
    </source>
</reference>
<dbReference type="GO" id="GO:0042254">
    <property type="term" value="P:ribosome biogenesis"/>
    <property type="evidence" value="ECO:0007669"/>
    <property type="project" value="UniProtKB-KW"/>
</dbReference>
<dbReference type="EMBL" id="ML143515">
    <property type="protein sequence ID" value="TBU23104.1"/>
    <property type="molecule type" value="Genomic_DNA"/>
</dbReference>
<comment type="subunit">
    <text evidence="5">Associates with the 60S ribosomal subunit.</text>
</comment>
<dbReference type="InterPro" id="IPR036786">
    <property type="entry name" value="Ribosome_mat_SBDS_N_sf"/>
</dbReference>
<evidence type="ECO:0000256" key="4">
    <source>
        <dbReference type="ARBA" id="ARBA00022517"/>
    </source>
</evidence>
<evidence type="ECO:0000256" key="5">
    <source>
        <dbReference type="ARBA" id="ARBA00049708"/>
    </source>
</evidence>
<dbReference type="PANTHER" id="PTHR10927:SF1">
    <property type="entry name" value="RIBOSOME MATURATION PROTEIN SBDS"/>
    <property type="match status" value="1"/>
</dbReference>
<keyword evidence="3" id="KW-0963">Cytoplasm</keyword>
<dbReference type="AlphaFoldDB" id="A0A4Q9M7R1"/>
<dbReference type="InterPro" id="IPR039100">
    <property type="entry name" value="Sdo1/SBDS-like"/>
</dbReference>
<dbReference type="Proteomes" id="UP000292957">
    <property type="component" value="Unassembled WGS sequence"/>
</dbReference>
<name>A0A4Q9M7R1_9APHY</name>
<comment type="similarity">
    <text evidence="2">Belongs to the SDO1/SBDS family.</text>
</comment>
<protein>
    <recommendedName>
        <fullName evidence="6">Ribosome maturation protein SDO1/SBDS N-terminal domain-containing protein</fullName>
    </recommendedName>
</protein>
<keyword evidence="4" id="KW-0690">Ribosome biogenesis</keyword>
<dbReference type="Pfam" id="PF01172">
    <property type="entry name" value="SBDS_N"/>
    <property type="match status" value="1"/>
</dbReference>
<evidence type="ECO:0000256" key="2">
    <source>
        <dbReference type="ARBA" id="ARBA00007433"/>
    </source>
</evidence>
<evidence type="ECO:0000256" key="3">
    <source>
        <dbReference type="ARBA" id="ARBA00022490"/>
    </source>
</evidence>
<evidence type="ECO:0000259" key="6">
    <source>
        <dbReference type="Pfam" id="PF01172"/>
    </source>
</evidence>
<gene>
    <name evidence="7" type="ORF">BD311DRAFT_105657</name>
</gene>